<dbReference type="SUPFAM" id="SSF52540">
    <property type="entry name" value="P-loop containing nucleoside triphosphate hydrolases"/>
    <property type="match status" value="1"/>
</dbReference>
<evidence type="ECO:0000313" key="10">
    <source>
        <dbReference type="WBParaSite" id="HNAJ_0000688901-mRNA-1"/>
    </source>
</evidence>
<gene>
    <name evidence="8" type="ORF">HNAJ_LOCUS6886</name>
</gene>
<dbReference type="Proteomes" id="UP000278807">
    <property type="component" value="Unassembled WGS sequence"/>
</dbReference>
<keyword evidence="3 6" id="KW-0347">Helicase</keyword>
<comment type="catalytic activity">
    <reaction evidence="6">
        <text>ATP + H2O = ADP + phosphate + H(+)</text>
        <dbReference type="Rhea" id="RHEA:13065"/>
        <dbReference type="ChEBI" id="CHEBI:15377"/>
        <dbReference type="ChEBI" id="CHEBI:15378"/>
        <dbReference type="ChEBI" id="CHEBI:30616"/>
        <dbReference type="ChEBI" id="CHEBI:43474"/>
        <dbReference type="ChEBI" id="CHEBI:456216"/>
        <dbReference type="EC" id="3.6.4.13"/>
    </reaction>
</comment>
<dbReference type="GO" id="GO:0016787">
    <property type="term" value="F:hydrolase activity"/>
    <property type="evidence" value="ECO:0007669"/>
    <property type="project" value="UniProtKB-KW"/>
</dbReference>
<comment type="similarity">
    <text evidence="6">Belongs to the DEAD box helicase family.</text>
</comment>
<reference evidence="10" key="1">
    <citation type="submission" date="2017-02" db="UniProtKB">
        <authorList>
            <consortium name="WormBaseParasite"/>
        </authorList>
    </citation>
    <scope>IDENTIFICATION</scope>
</reference>
<keyword evidence="9" id="KW-1185">Reference proteome</keyword>
<dbReference type="WBParaSite" id="HNAJ_0000688901-mRNA-1">
    <property type="protein sequence ID" value="HNAJ_0000688901-mRNA-1"/>
    <property type="gene ID" value="HNAJ_0000688901"/>
</dbReference>
<dbReference type="PANTHER" id="PTHR24031">
    <property type="entry name" value="RNA HELICASE"/>
    <property type="match status" value="1"/>
</dbReference>
<evidence type="ECO:0000256" key="1">
    <source>
        <dbReference type="ARBA" id="ARBA00022741"/>
    </source>
</evidence>
<reference evidence="8 9" key="2">
    <citation type="submission" date="2018-11" db="EMBL/GenBank/DDBJ databases">
        <authorList>
            <consortium name="Pathogen Informatics"/>
        </authorList>
    </citation>
    <scope>NUCLEOTIDE SEQUENCE [LARGE SCALE GENOMIC DNA]</scope>
</reference>
<evidence type="ECO:0000256" key="3">
    <source>
        <dbReference type="ARBA" id="ARBA00022806"/>
    </source>
</evidence>
<dbReference type="InterPro" id="IPR027417">
    <property type="entry name" value="P-loop_NTPase"/>
</dbReference>
<dbReference type="InterPro" id="IPR001650">
    <property type="entry name" value="Helicase_C-like"/>
</dbReference>
<dbReference type="GO" id="GO:0003723">
    <property type="term" value="F:RNA binding"/>
    <property type="evidence" value="ECO:0007669"/>
    <property type="project" value="UniProtKB-UniRule"/>
</dbReference>
<dbReference type="InterPro" id="IPR025313">
    <property type="entry name" value="SPB4-like_CTE"/>
</dbReference>
<evidence type="ECO:0000256" key="2">
    <source>
        <dbReference type="ARBA" id="ARBA00022801"/>
    </source>
</evidence>
<dbReference type="STRING" id="102285.A0A0R3TIJ8"/>
<evidence type="ECO:0000313" key="9">
    <source>
        <dbReference type="Proteomes" id="UP000278807"/>
    </source>
</evidence>
<dbReference type="Pfam" id="PF13959">
    <property type="entry name" value="CTE_SPB4"/>
    <property type="match status" value="1"/>
</dbReference>
<dbReference type="GO" id="GO:0005524">
    <property type="term" value="F:ATP binding"/>
    <property type="evidence" value="ECO:0007669"/>
    <property type="project" value="UniProtKB-UniRule"/>
</dbReference>
<sequence>VDWIVQFDPPDDPKDYIHRVGRTARAGKSGSALLILRPHELGFLDVLRSSRVTPVEYEVASNKVADVQSALEKLISTNYLLASSAHEAFKGIVRSYNSSKLACFNVNELDLSALAKTCGLTVIPKVDLGVEPSKKLDAKRMKRKAFGAAAASSFQTKKRKIYQKIN</sequence>
<evidence type="ECO:0000259" key="7">
    <source>
        <dbReference type="PROSITE" id="PS51194"/>
    </source>
</evidence>
<keyword evidence="2 6" id="KW-0378">Hydrolase</keyword>
<evidence type="ECO:0000256" key="5">
    <source>
        <dbReference type="ARBA" id="ARBA00022884"/>
    </source>
</evidence>
<protein>
    <recommendedName>
        <fullName evidence="6">ATP-dependent RNA helicase</fullName>
        <ecNumber evidence="6">3.6.4.13</ecNumber>
    </recommendedName>
</protein>
<comment type="domain">
    <text evidence="6">The Q motif is unique to and characteristic of the DEAD box family of RNA helicases and controls ATP binding and hydrolysis.</text>
</comment>
<dbReference type="GO" id="GO:0003724">
    <property type="term" value="F:RNA helicase activity"/>
    <property type="evidence" value="ECO:0007669"/>
    <property type="project" value="UniProtKB-EC"/>
</dbReference>
<feature type="domain" description="Helicase C-terminal" evidence="7">
    <location>
        <begin position="1"/>
        <end position="75"/>
    </location>
</feature>
<keyword evidence="1 6" id="KW-0547">Nucleotide-binding</keyword>
<dbReference type="Gene3D" id="3.40.50.300">
    <property type="entry name" value="P-loop containing nucleotide triphosphate hydrolases"/>
    <property type="match status" value="1"/>
</dbReference>
<organism evidence="10">
    <name type="scientific">Rodentolepis nana</name>
    <name type="common">Dwarf tapeworm</name>
    <name type="synonym">Hymenolepis nana</name>
    <dbReference type="NCBI Taxonomy" id="102285"/>
    <lineage>
        <taxon>Eukaryota</taxon>
        <taxon>Metazoa</taxon>
        <taxon>Spiralia</taxon>
        <taxon>Lophotrochozoa</taxon>
        <taxon>Platyhelminthes</taxon>
        <taxon>Cestoda</taxon>
        <taxon>Eucestoda</taxon>
        <taxon>Cyclophyllidea</taxon>
        <taxon>Hymenolepididae</taxon>
        <taxon>Rodentolepis</taxon>
    </lineage>
</organism>
<comment type="function">
    <text evidence="6">RNA helicase.</text>
</comment>
<keyword evidence="4 6" id="KW-0067">ATP-binding</keyword>
<dbReference type="OrthoDB" id="10259640at2759"/>
<dbReference type="Pfam" id="PF00271">
    <property type="entry name" value="Helicase_C"/>
    <property type="match status" value="1"/>
</dbReference>
<dbReference type="EMBL" id="UZAE01008875">
    <property type="protein sequence ID" value="VDO02746.1"/>
    <property type="molecule type" value="Genomic_DNA"/>
</dbReference>
<evidence type="ECO:0000256" key="6">
    <source>
        <dbReference type="RuleBase" id="RU365068"/>
    </source>
</evidence>
<proteinExistence type="inferred from homology"/>
<dbReference type="SMART" id="SM01178">
    <property type="entry name" value="DUF4217"/>
    <property type="match status" value="1"/>
</dbReference>
<dbReference type="AlphaFoldDB" id="A0A0R3TIJ8"/>
<evidence type="ECO:0000256" key="4">
    <source>
        <dbReference type="ARBA" id="ARBA00022840"/>
    </source>
</evidence>
<name>A0A0R3TIJ8_RODNA</name>
<dbReference type="EC" id="3.6.4.13" evidence="6"/>
<accession>A0A0R3TIJ8</accession>
<dbReference type="PROSITE" id="PS51194">
    <property type="entry name" value="HELICASE_CTER"/>
    <property type="match status" value="1"/>
</dbReference>
<keyword evidence="5 6" id="KW-0694">RNA-binding</keyword>
<evidence type="ECO:0000313" key="8">
    <source>
        <dbReference type="EMBL" id="VDO02746.1"/>
    </source>
</evidence>